<evidence type="ECO:0000259" key="5">
    <source>
        <dbReference type="PROSITE" id="PS50893"/>
    </source>
</evidence>
<name>A0AAV3UMF3_9EURY</name>
<dbReference type="Proteomes" id="UP001501729">
    <property type="component" value="Unassembled WGS sequence"/>
</dbReference>
<dbReference type="Gene3D" id="3.40.50.300">
    <property type="entry name" value="P-loop containing nucleotide triphosphate hydrolases"/>
    <property type="match status" value="1"/>
</dbReference>
<dbReference type="SUPFAM" id="SSF52540">
    <property type="entry name" value="P-loop containing nucleoside triphosphate hydrolases"/>
    <property type="match status" value="1"/>
</dbReference>
<keyword evidence="3" id="KW-0547">Nucleotide-binding</keyword>
<dbReference type="GO" id="GO:0005524">
    <property type="term" value="F:ATP binding"/>
    <property type="evidence" value="ECO:0007669"/>
    <property type="project" value="UniProtKB-KW"/>
</dbReference>
<evidence type="ECO:0000313" key="6">
    <source>
        <dbReference type="EMBL" id="GAA5058818.1"/>
    </source>
</evidence>
<evidence type="ECO:0000313" key="7">
    <source>
        <dbReference type="Proteomes" id="UP001501729"/>
    </source>
</evidence>
<accession>A0AAV3UMF3</accession>
<dbReference type="GO" id="GO:0016887">
    <property type="term" value="F:ATP hydrolysis activity"/>
    <property type="evidence" value="ECO:0007669"/>
    <property type="project" value="InterPro"/>
</dbReference>
<dbReference type="Pfam" id="PF00005">
    <property type="entry name" value="ABC_tran"/>
    <property type="match status" value="1"/>
</dbReference>
<evidence type="ECO:0000256" key="4">
    <source>
        <dbReference type="ARBA" id="ARBA00022840"/>
    </source>
</evidence>
<proteinExistence type="inferred from homology"/>
<evidence type="ECO:0000256" key="2">
    <source>
        <dbReference type="ARBA" id="ARBA00022448"/>
    </source>
</evidence>
<evidence type="ECO:0000256" key="3">
    <source>
        <dbReference type="ARBA" id="ARBA00022741"/>
    </source>
</evidence>
<reference evidence="6 7" key="1">
    <citation type="journal article" date="2019" name="Int. J. Syst. Evol. Microbiol.">
        <title>The Global Catalogue of Microorganisms (GCM) 10K type strain sequencing project: providing services to taxonomists for standard genome sequencing and annotation.</title>
        <authorList>
            <consortium name="The Broad Institute Genomics Platform"/>
            <consortium name="The Broad Institute Genome Sequencing Center for Infectious Disease"/>
            <person name="Wu L."/>
            <person name="Ma J."/>
        </authorList>
    </citation>
    <scope>NUCLEOTIDE SEQUENCE [LARGE SCALE GENOMIC DNA]</scope>
    <source>
        <strain evidence="6 7">JCM 17504</strain>
    </source>
</reference>
<dbReference type="InterPro" id="IPR003439">
    <property type="entry name" value="ABC_transporter-like_ATP-bd"/>
</dbReference>
<evidence type="ECO:0000256" key="1">
    <source>
        <dbReference type="ARBA" id="ARBA00005417"/>
    </source>
</evidence>
<feature type="domain" description="ABC transporter" evidence="5">
    <location>
        <begin position="4"/>
        <end position="229"/>
    </location>
</feature>
<comment type="caution">
    <text evidence="6">The sequence shown here is derived from an EMBL/GenBank/DDBJ whole genome shotgun (WGS) entry which is preliminary data.</text>
</comment>
<protein>
    <submittedName>
        <fullName evidence="6">ABC transporter ATP-binding protein</fullName>
    </submittedName>
</protein>
<dbReference type="PROSITE" id="PS50893">
    <property type="entry name" value="ABC_TRANSPORTER_2"/>
    <property type="match status" value="1"/>
</dbReference>
<keyword evidence="2" id="KW-0813">Transport</keyword>
<dbReference type="GeneID" id="68613881"/>
<gene>
    <name evidence="6" type="ORF">GCM10025751_42340</name>
</gene>
<dbReference type="SMART" id="SM00382">
    <property type="entry name" value="AAA"/>
    <property type="match status" value="1"/>
</dbReference>
<dbReference type="RefSeq" id="WP_227773663.1">
    <property type="nucleotide sequence ID" value="NZ_BAABKX010000015.1"/>
</dbReference>
<organism evidence="6 7">
    <name type="scientific">Haladaptatus pallidirubidus</name>
    <dbReference type="NCBI Taxonomy" id="1008152"/>
    <lineage>
        <taxon>Archaea</taxon>
        <taxon>Methanobacteriati</taxon>
        <taxon>Methanobacteriota</taxon>
        <taxon>Stenosarchaea group</taxon>
        <taxon>Halobacteria</taxon>
        <taxon>Halobacteriales</taxon>
        <taxon>Haladaptataceae</taxon>
        <taxon>Haladaptatus</taxon>
    </lineage>
</organism>
<dbReference type="AlphaFoldDB" id="A0AAV3UMF3"/>
<dbReference type="PANTHER" id="PTHR43335">
    <property type="entry name" value="ABC TRANSPORTER, ATP-BINDING PROTEIN"/>
    <property type="match status" value="1"/>
</dbReference>
<keyword evidence="4 6" id="KW-0067">ATP-binding</keyword>
<dbReference type="InterPro" id="IPR003593">
    <property type="entry name" value="AAA+_ATPase"/>
</dbReference>
<dbReference type="InterPro" id="IPR027417">
    <property type="entry name" value="P-loop_NTPase"/>
</dbReference>
<dbReference type="PANTHER" id="PTHR43335:SF4">
    <property type="entry name" value="ABC TRANSPORTER, ATP-BINDING PROTEIN"/>
    <property type="match status" value="1"/>
</dbReference>
<keyword evidence="7" id="KW-1185">Reference proteome</keyword>
<dbReference type="EMBL" id="BAABKX010000015">
    <property type="protein sequence ID" value="GAA5058818.1"/>
    <property type="molecule type" value="Genomic_DNA"/>
</dbReference>
<comment type="similarity">
    <text evidence="1">Belongs to the ABC transporter superfamily.</text>
</comment>
<sequence>MSAIELDGASKRFGSVVALRNLSLTVEKGEVFGFLGPNGAGKSTTIDILLDYVRPTNGTARVFGHDAQRETRHVHERIGVLPDGYRTYDHLTARQHLEFIIESRGADDDPNELLRRVGILDAADRRAEGFSKGMTQRLVLGMALVGDPDLLILDEPTTGLDPNGALAMREIIREEKERGTTVFFSSHILEQVEAVCDRVAILQNGELVAVDTIDGLRQTAQTDATLAVQVDRYSAETIGRVREIDGVGRVSADGTIIVVACSDHVKKTVLDTIEATGSTIEDFDTDEASLEELFATYTAGVSA</sequence>
<dbReference type="CDD" id="cd03230">
    <property type="entry name" value="ABC_DR_subfamily_A"/>
    <property type="match status" value="1"/>
</dbReference>